<dbReference type="InterPro" id="IPR025248">
    <property type="entry name" value="DUF4007"/>
</dbReference>
<evidence type="ECO:0000313" key="2">
    <source>
        <dbReference type="EMBL" id="NLH36433.1"/>
    </source>
</evidence>
<dbReference type="Proteomes" id="UP000559962">
    <property type="component" value="Unassembled WGS sequence"/>
</dbReference>
<evidence type="ECO:0000259" key="1">
    <source>
        <dbReference type="Pfam" id="PF13182"/>
    </source>
</evidence>
<dbReference type="EMBL" id="JAAYVO010000145">
    <property type="protein sequence ID" value="NLH36433.1"/>
    <property type="molecule type" value="Genomic_DNA"/>
</dbReference>
<sequence length="319" mass="36615">MANNNISQHKQAKPILGGHETFAFRNGWLKKGVDAANLNGTIFTKDDALVDLGVGKNMVRSIRHWGIVSGLLEECEAKGLTKPLKPTWLAQRLFINEKWDPYLEKDGSLWLIHWQICTNRLRGLIWAISFSEYLETEFTKQSLGNFILRQLDHLNLKTTRDMVFRELDCFLHTYVTTRTSNRQKSKVDGLSEDNLDCPLAELDLIRYMPEYDLYHFNVGPKITLPVEVFGYALLNFIFTKKQKSSTISLEECIYQANSPGQIFKLDESSVVDYLVEIERRFPGGLRLIETAGLSQIYLTEAITMNIQASANKFLQGYYE</sequence>
<name>A0A847J6H8_9LACT</name>
<protein>
    <submittedName>
        <fullName evidence="2">DUF4007 family protein</fullName>
    </submittedName>
</protein>
<organism evidence="2 3">
    <name type="scientific">Pseudolactococcus chungangensis</name>
    <dbReference type="NCBI Taxonomy" id="451457"/>
    <lineage>
        <taxon>Bacteria</taxon>
        <taxon>Bacillati</taxon>
        <taxon>Bacillota</taxon>
        <taxon>Bacilli</taxon>
        <taxon>Lactobacillales</taxon>
        <taxon>Streptococcaceae</taxon>
        <taxon>Pseudolactococcus</taxon>
    </lineage>
</organism>
<evidence type="ECO:0000313" key="3">
    <source>
        <dbReference type="Proteomes" id="UP000559962"/>
    </source>
</evidence>
<proteinExistence type="predicted"/>
<accession>A0A847J6H8</accession>
<comment type="caution">
    <text evidence="2">The sequence shown here is derived from an EMBL/GenBank/DDBJ whole genome shotgun (WGS) entry which is preliminary data.</text>
</comment>
<dbReference type="Pfam" id="PF13182">
    <property type="entry name" value="DUF4007"/>
    <property type="match status" value="1"/>
</dbReference>
<reference evidence="2 3" key="1">
    <citation type="journal article" date="2020" name="Biotechnol. Biofuels">
        <title>New insights from the biogas microbiome by comprehensive genome-resolved metagenomics of nearly 1600 species originating from multiple anaerobic digesters.</title>
        <authorList>
            <person name="Campanaro S."/>
            <person name="Treu L."/>
            <person name="Rodriguez-R L.M."/>
            <person name="Kovalovszki A."/>
            <person name="Ziels R.M."/>
            <person name="Maus I."/>
            <person name="Zhu X."/>
            <person name="Kougias P.G."/>
            <person name="Basile A."/>
            <person name="Luo G."/>
            <person name="Schluter A."/>
            <person name="Konstantinidis K.T."/>
            <person name="Angelidaki I."/>
        </authorList>
    </citation>
    <scope>NUCLEOTIDE SEQUENCE [LARGE SCALE GENOMIC DNA]</scope>
    <source>
        <strain evidence="2">AS27yjCOA_61</strain>
    </source>
</reference>
<gene>
    <name evidence="2" type="ORF">GX453_10530</name>
</gene>
<dbReference type="AlphaFoldDB" id="A0A847J6H8"/>
<feature type="domain" description="DUF4007" evidence="1">
    <location>
        <begin position="18"/>
        <end position="318"/>
    </location>
</feature>